<dbReference type="InterPro" id="IPR001245">
    <property type="entry name" value="Ser-Thr/Tyr_kinase_cat_dom"/>
</dbReference>
<keyword evidence="3" id="KW-1185">Reference proteome</keyword>
<name>A0A067M336_BOTB1</name>
<dbReference type="PROSITE" id="PS00108">
    <property type="entry name" value="PROTEIN_KINASE_ST"/>
    <property type="match status" value="1"/>
</dbReference>
<dbReference type="PANTHER" id="PTHR44329:SF214">
    <property type="entry name" value="PROTEIN KINASE DOMAIN-CONTAINING PROTEIN"/>
    <property type="match status" value="1"/>
</dbReference>
<protein>
    <recommendedName>
        <fullName evidence="1">Protein kinase domain-containing protein</fullName>
    </recommendedName>
</protein>
<accession>A0A067M336</accession>
<dbReference type="GO" id="GO:0004674">
    <property type="term" value="F:protein serine/threonine kinase activity"/>
    <property type="evidence" value="ECO:0007669"/>
    <property type="project" value="TreeGrafter"/>
</dbReference>
<dbReference type="Gene3D" id="1.10.510.10">
    <property type="entry name" value="Transferase(Phosphotransferase) domain 1"/>
    <property type="match status" value="1"/>
</dbReference>
<evidence type="ECO:0000313" key="3">
    <source>
        <dbReference type="Proteomes" id="UP000027195"/>
    </source>
</evidence>
<dbReference type="InterPro" id="IPR051681">
    <property type="entry name" value="Ser/Thr_Kinases-Pseudokinases"/>
</dbReference>
<dbReference type="PANTHER" id="PTHR44329">
    <property type="entry name" value="SERINE/THREONINE-PROTEIN KINASE TNNI3K-RELATED"/>
    <property type="match status" value="1"/>
</dbReference>
<dbReference type="SUPFAM" id="SSF56112">
    <property type="entry name" value="Protein kinase-like (PK-like)"/>
    <property type="match status" value="1"/>
</dbReference>
<dbReference type="InterPro" id="IPR011009">
    <property type="entry name" value="Kinase-like_dom_sf"/>
</dbReference>
<dbReference type="Proteomes" id="UP000027195">
    <property type="component" value="Unassembled WGS sequence"/>
</dbReference>
<evidence type="ECO:0000313" key="2">
    <source>
        <dbReference type="EMBL" id="KDQ09964.1"/>
    </source>
</evidence>
<dbReference type="HOGENOM" id="CLU_000288_7_18_1"/>
<dbReference type="SMART" id="SM00220">
    <property type="entry name" value="S_TKc"/>
    <property type="match status" value="1"/>
</dbReference>
<sequence>MISPWMPNGDLKSFLKLHPEADHVLLLVEIAAGLEYLHMRNPAVVHGDLKATNVLVSEDEHACIADFGLSDTSTDPEEHERNGYSSTWKNGGNIRWQAPELLVSYQRTTQSDMFAFGRVIYEVFTGLVPFEELKEGQVYSVVDQGRLPPRPGIEW</sequence>
<dbReference type="STRING" id="930990.A0A067M336"/>
<dbReference type="PROSITE" id="PS50011">
    <property type="entry name" value="PROTEIN_KINASE_DOM"/>
    <property type="match status" value="1"/>
</dbReference>
<proteinExistence type="predicted"/>
<gene>
    <name evidence="2" type="ORF">BOTBODRAFT_502650</name>
</gene>
<dbReference type="InterPro" id="IPR008271">
    <property type="entry name" value="Ser/Thr_kinase_AS"/>
</dbReference>
<dbReference type="GO" id="GO:0005524">
    <property type="term" value="F:ATP binding"/>
    <property type="evidence" value="ECO:0007669"/>
    <property type="project" value="InterPro"/>
</dbReference>
<dbReference type="InterPro" id="IPR000719">
    <property type="entry name" value="Prot_kinase_dom"/>
</dbReference>
<dbReference type="InParanoid" id="A0A067M336"/>
<dbReference type="Pfam" id="PF07714">
    <property type="entry name" value="PK_Tyr_Ser-Thr"/>
    <property type="match status" value="1"/>
</dbReference>
<evidence type="ECO:0000259" key="1">
    <source>
        <dbReference type="PROSITE" id="PS50011"/>
    </source>
</evidence>
<feature type="domain" description="Protein kinase" evidence="1">
    <location>
        <begin position="1"/>
        <end position="155"/>
    </location>
</feature>
<dbReference type="EMBL" id="KL198072">
    <property type="protein sequence ID" value="KDQ09964.1"/>
    <property type="molecule type" value="Genomic_DNA"/>
</dbReference>
<reference evidence="3" key="1">
    <citation type="journal article" date="2014" name="Proc. Natl. Acad. Sci. U.S.A.">
        <title>Extensive sampling of basidiomycete genomes demonstrates inadequacy of the white-rot/brown-rot paradigm for wood decay fungi.</title>
        <authorList>
            <person name="Riley R."/>
            <person name="Salamov A.A."/>
            <person name="Brown D.W."/>
            <person name="Nagy L.G."/>
            <person name="Floudas D."/>
            <person name="Held B.W."/>
            <person name="Levasseur A."/>
            <person name="Lombard V."/>
            <person name="Morin E."/>
            <person name="Otillar R."/>
            <person name="Lindquist E.A."/>
            <person name="Sun H."/>
            <person name="LaButti K.M."/>
            <person name="Schmutz J."/>
            <person name="Jabbour D."/>
            <person name="Luo H."/>
            <person name="Baker S.E."/>
            <person name="Pisabarro A.G."/>
            <person name="Walton J.D."/>
            <person name="Blanchette R.A."/>
            <person name="Henrissat B."/>
            <person name="Martin F."/>
            <person name="Cullen D."/>
            <person name="Hibbett D.S."/>
            <person name="Grigoriev I.V."/>
        </authorList>
    </citation>
    <scope>NUCLEOTIDE SEQUENCE [LARGE SCALE GENOMIC DNA]</scope>
    <source>
        <strain evidence="3">FD-172 SS1</strain>
    </source>
</reference>
<dbReference type="AlphaFoldDB" id="A0A067M336"/>
<dbReference type="OrthoDB" id="4062651at2759"/>
<organism evidence="2 3">
    <name type="scientific">Botryobasidium botryosum (strain FD-172 SS1)</name>
    <dbReference type="NCBI Taxonomy" id="930990"/>
    <lineage>
        <taxon>Eukaryota</taxon>
        <taxon>Fungi</taxon>
        <taxon>Dikarya</taxon>
        <taxon>Basidiomycota</taxon>
        <taxon>Agaricomycotina</taxon>
        <taxon>Agaricomycetes</taxon>
        <taxon>Cantharellales</taxon>
        <taxon>Botryobasidiaceae</taxon>
        <taxon>Botryobasidium</taxon>
    </lineage>
</organism>